<dbReference type="WormBase" id="SRAE_1000182400">
    <property type="protein sequence ID" value="SRP11460"/>
    <property type="gene ID" value="WBGene00258433"/>
</dbReference>
<keyword evidence="1" id="KW-0472">Membrane</keyword>
<dbReference type="RefSeq" id="XP_024502765.1">
    <property type="nucleotide sequence ID" value="XM_024648826.1"/>
</dbReference>
<dbReference type="Proteomes" id="UP000035682">
    <property type="component" value="Unplaced"/>
</dbReference>
<evidence type="ECO:0000313" key="2">
    <source>
        <dbReference type="EMBL" id="CEF63563.1"/>
    </source>
</evidence>
<dbReference type="SUPFAM" id="SSF55797">
    <property type="entry name" value="PR-1-like"/>
    <property type="match status" value="1"/>
</dbReference>
<dbReference type="AlphaFoldDB" id="A0A090MWA0"/>
<evidence type="ECO:0000313" key="3">
    <source>
        <dbReference type="Proteomes" id="UP000035682"/>
    </source>
</evidence>
<keyword evidence="1" id="KW-0812">Transmembrane</keyword>
<keyword evidence="1" id="KW-1133">Transmembrane helix</keyword>
<feature type="transmembrane region" description="Helical" evidence="1">
    <location>
        <begin position="7"/>
        <end position="27"/>
    </location>
</feature>
<dbReference type="InterPro" id="IPR035940">
    <property type="entry name" value="CAP_sf"/>
</dbReference>
<evidence type="ECO:0000313" key="4">
    <source>
        <dbReference type="WBParaSite" id="SRAE_1000182400.1"/>
    </source>
</evidence>
<dbReference type="WBParaSite" id="SRAE_1000182400.1">
    <property type="protein sequence ID" value="SRAE_1000182400.1"/>
    <property type="gene ID" value="WBGene00258433"/>
</dbReference>
<organism evidence="2">
    <name type="scientific">Strongyloides ratti</name>
    <name type="common">Parasitic roundworm</name>
    <dbReference type="NCBI Taxonomy" id="34506"/>
    <lineage>
        <taxon>Eukaryota</taxon>
        <taxon>Metazoa</taxon>
        <taxon>Ecdysozoa</taxon>
        <taxon>Nematoda</taxon>
        <taxon>Chromadorea</taxon>
        <taxon>Rhabditida</taxon>
        <taxon>Tylenchina</taxon>
        <taxon>Panagrolaimomorpha</taxon>
        <taxon>Strongyloidoidea</taxon>
        <taxon>Strongyloididae</taxon>
        <taxon>Strongyloides</taxon>
    </lineage>
</organism>
<gene>
    <name evidence="2 4 5" type="ORF">SRAE_1000182400</name>
</gene>
<protein>
    <submittedName>
        <fullName evidence="2 4">CAP domain-containing protein</fullName>
    </submittedName>
</protein>
<accession>A0A090MWA0</accession>
<evidence type="ECO:0000313" key="5">
    <source>
        <dbReference type="WormBase" id="SRAE_1000182400"/>
    </source>
</evidence>
<dbReference type="EMBL" id="LN609528">
    <property type="protein sequence ID" value="CEF63563.1"/>
    <property type="molecule type" value="Genomic_DNA"/>
</dbReference>
<keyword evidence="3" id="KW-1185">Reference proteome</keyword>
<evidence type="ECO:0000256" key="1">
    <source>
        <dbReference type="SAM" id="Phobius"/>
    </source>
</evidence>
<dbReference type="OrthoDB" id="6483362at2759"/>
<dbReference type="CTD" id="36375928"/>
<name>A0A090MWA0_STRRB</name>
<proteinExistence type="predicted"/>
<dbReference type="GeneID" id="36375928"/>
<dbReference type="Gene3D" id="3.40.33.10">
    <property type="entry name" value="CAP"/>
    <property type="match status" value="1"/>
</dbReference>
<reference evidence="4" key="2">
    <citation type="submission" date="2020-12" db="UniProtKB">
        <authorList>
            <consortium name="WormBaseParasite"/>
        </authorList>
    </citation>
    <scope>IDENTIFICATION</scope>
</reference>
<reference evidence="2 3" key="1">
    <citation type="submission" date="2014-09" db="EMBL/GenBank/DDBJ databases">
        <authorList>
            <person name="Martin A.A."/>
        </authorList>
    </citation>
    <scope>NUCLEOTIDE SEQUENCE</scope>
    <source>
        <strain evidence="3">ED321</strain>
        <strain evidence="2">ED321 Heterogonic</strain>
    </source>
</reference>
<sequence length="287" mass="33759">MKNLSKFLLRVLILTILSISSTISLLIDPEKNLDHNILIYYTADLKRVYVCNKYLFYNEAKALEYQNYLYLNFNKNTSTYKPPGGTKNKINKIKNKYMIGERSYGYFVAINPFSERFRERVWGDCGECYSKINISDFRNRVLEELNMYRKIHGVPSVSYDSKYNELAKSEAENFLKTHNSFICIRRTEYSCIYLELSNFDAHSMITSLYVKLMTYYNWKKNSYTPNLVNGVQLIWKKAKYIGLDFAIEGSFVTTFLIFSSKVTDDKNYKKNVFPVKSTYIKKYGTLP</sequence>